<name>B3PEM0_CELJU</name>
<evidence type="ECO:0000256" key="7">
    <source>
        <dbReference type="ARBA" id="ARBA00022692"/>
    </source>
</evidence>
<evidence type="ECO:0000313" key="11">
    <source>
        <dbReference type="EMBL" id="ACE85992.1"/>
    </source>
</evidence>
<evidence type="ECO:0000256" key="6">
    <source>
        <dbReference type="ARBA" id="ARBA00022519"/>
    </source>
</evidence>
<keyword evidence="4" id="KW-0813">Transport</keyword>
<dbReference type="KEGG" id="cja:CJA_3322"/>
<dbReference type="HOGENOM" id="CLU_098599_0_0_6"/>
<keyword evidence="7" id="KW-0812">Transmembrane</keyword>
<gene>
    <name evidence="11" type="ordered locus">CJA_3322</name>
</gene>
<evidence type="ECO:0000256" key="1">
    <source>
        <dbReference type="ARBA" id="ARBA00004533"/>
    </source>
</evidence>
<accession>B3PEM0</accession>
<dbReference type="EMBL" id="CP000934">
    <property type="protein sequence ID" value="ACE85992.1"/>
    <property type="molecule type" value="Genomic_DNA"/>
</dbReference>
<evidence type="ECO:0000256" key="8">
    <source>
        <dbReference type="ARBA" id="ARBA00022927"/>
    </source>
</evidence>
<evidence type="ECO:0000313" key="12">
    <source>
        <dbReference type="Proteomes" id="UP000001036"/>
    </source>
</evidence>
<dbReference type="AlphaFoldDB" id="B3PEM0"/>
<comment type="similarity">
    <text evidence="2">Belongs to the GSP N family.</text>
</comment>
<dbReference type="InterPro" id="IPR022792">
    <property type="entry name" value="T2SS_protein-GspN"/>
</dbReference>
<evidence type="ECO:0000256" key="5">
    <source>
        <dbReference type="ARBA" id="ARBA00022475"/>
    </source>
</evidence>
<dbReference type="STRING" id="498211.CJA_3322"/>
<evidence type="ECO:0000256" key="2">
    <source>
        <dbReference type="ARBA" id="ARBA00007208"/>
    </source>
</evidence>
<keyword evidence="12" id="KW-1185">Reference proteome</keyword>
<reference evidence="11 12" key="1">
    <citation type="journal article" date="2008" name="J. Bacteriol.">
        <title>Insights into plant cell wall degradation from the genome sequence of the soil bacterium Cellvibrio japonicus.</title>
        <authorList>
            <person name="Deboy R.T."/>
            <person name="Mongodin E.F."/>
            <person name="Fouts D.E."/>
            <person name="Tailford L.E."/>
            <person name="Khouri H."/>
            <person name="Emerson J.B."/>
            <person name="Mohamoud Y."/>
            <person name="Watkins K."/>
            <person name="Henrissat B."/>
            <person name="Gilbert H.J."/>
            <person name="Nelson K.E."/>
        </authorList>
    </citation>
    <scope>NUCLEOTIDE SEQUENCE [LARGE SCALE GENOMIC DNA]</scope>
    <source>
        <strain evidence="11 12">Ueda107</strain>
    </source>
</reference>
<evidence type="ECO:0000256" key="10">
    <source>
        <dbReference type="ARBA" id="ARBA00030772"/>
    </source>
</evidence>
<evidence type="ECO:0000256" key="9">
    <source>
        <dbReference type="ARBA" id="ARBA00023136"/>
    </source>
</evidence>
<keyword evidence="5" id="KW-1003">Cell membrane</keyword>
<dbReference type="GO" id="GO:0005886">
    <property type="term" value="C:plasma membrane"/>
    <property type="evidence" value="ECO:0007669"/>
    <property type="project" value="UniProtKB-SubCell"/>
</dbReference>
<keyword evidence="6" id="KW-0997">Cell inner membrane</keyword>
<dbReference type="Proteomes" id="UP000001036">
    <property type="component" value="Chromosome"/>
</dbReference>
<sequence>MGQLSWDLNPLSLLLLKPCADIATKLDRQSFTGYVCASSNGSLRVSDADLSMPIALVQSMLPIPVNGQLLVHIDELQLRGNVLGKLNGNLSWNGAQVNNGANWMDVGNYAAQLKDDGSNGVLAKVFQLSGPVELDLTVELKAPSGGRVHGQLLMDKAFVDASNAAGLLAMIAQPGEADPNGKSRYQVDMSL</sequence>
<keyword evidence="8" id="KW-0653">Protein transport</keyword>
<protein>
    <recommendedName>
        <fullName evidence="3">Type II secretion system protein N</fullName>
    </recommendedName>
    <alternativeName>
        <fullName evidence="10">General secretion pathway protein N</fullName>
    </alternativeName>
</protein>
<proteinExistence type="inferred from homology"/>
<dbReference type="Pfam" id="PF01203">
    <property type="entry name" value="T2SSN"/>
    <property type="match status" value="1"/>
</dbReference>
<organism evidence="11 12">
    <name type="scientific">Cellvibrio japonicus (strain Ueda107)</name>
    <name type="common">Pseudomonas fluorescens subsp. cellulosa</name>
    <dbReference type="NCBI Taxonomy" id="498211"/>
    <lineage>
        <taxon>Bacteria</taxon>
        <taxon>Pseudomonadati</taxon>
        <taxon>Pseudomonadota</taxon>
        <taxon>Gammaproteobacteria</taxon>
        <taxon>Cellvibrionales</taxon>
        <taxon>Cellvibrionaceae</taxon>
        <taxon>Cellvibrio</taxon>
    </lineage>
</organism>
<dbReference type="GO" id="GO:0015628">
    <property type="term" value="P:protein secretion by the type II secretion system"/>
    <property type="evidence" value="ECO:0007669"/>
    <property type="project" value="InterPro"/>
</dbReference>
<keyword evidence="9" id="KW-0472">Membrane</keyword>
<evidence type="ECO:0000256" key="3">
    <source>
        <dbReference type="ARBA" id="ARBA00021563"/>
    </source>
</evidence>
<dbReference type="eggNOG" id="ENOG502ZC38">
    <property type="taxonomic scope" value="Bacteria"/>
</dbReference>
<dbReference type="GO" id="GO:0015627">
    <property type="term" value="C:type II protein secretion system complex"/>
    <property type="evidence" value="ECO:0007669"/>
    <property type="project" value="InterPro"/>
</dbReference>
<comment type="subcellular location">
    <subcellularLocation>
        <location evidence="1">Cell inner membrane</location>
    </subcellularLocation>
</comment>
<evidence type="ECO:0000256" key="4">
    <source>
        <dbReference type="ARBA" id="ARBA00022448"/>
    </source>
</evidence>